<name>A0AA86YY29_PROST</name>
<reference evidence="2" key="2">
    <citation type="submission" date="2008-04" db="EMBL/GenBank/DDBJ databases">
        <title>Draft genome sequence of Providencia stuartii(ATCC 25827).</title>
        <authorList>
            <person name="Sudarsanam P."/>
            <person name="Ley R."/>
            <person name="Guruge J."/>
            <person name="Turnbaugh P.J."/>
            <person name="Mahowald M."/>
            <person name="Liep D."/>
            <person name="Gordon J."/>
        </authorList>
    </citation>
    <scope>NUCLEOTIDE SEQUENCE [LARGE SCALE GENOMIC DNA]</scope>
    <source>
        <strain evidence="2">ATCC 25827</strain>
    </source>
</reference>
<dbReference type="EMBL" id="ABJD02000101">
    <property type="protein sequence ID" value="EDU60248.1"/>
    <property type="molecule type" value="Genomic_DNA"/>
</dbReference>
<dbReference type="Proteomes" id="UP000004506">
    <property type="component" value="Unassembled WGS sequence"/>
</dbReference>
<reference evidence="2" key="1">
    <citation type="submission" date="2008-04" db="EMBL/GenBank/DDBJ databases">
        <title>Draft genome sequence of Providencia stuartii (ATCC 25827).</title>
        <authorList>
            <person name="Sudarsanam P."/>
            <person name="Ley R."/>
            <person name="Guruge J."/>
            <person name="Turnbaugh P.J."/>
            <person name="Mahowald M."/>
            <person name="Liep D."/>
            <person name="Gordon J."/>
        </authorList>
    </citation>
    <scope>NUCLEOTIDE SEQUENCE [LARGE SCALE GENOMIC DNA]</scope>
    <source>
        <strain evidence="2">ATCC 25827</strain>
    </source>
</reference>
<proteinExistence type="predicted"/>
<reference evidence="1 2" key="3">
    <citation type="submission" date="2008-05" db="EMBL/GenBank/DDBJ databases">
        <authorList>
            <person name="Fulton L."/>
            <person name="Clifton S."/>
            <person name="Fulton B."/>
            <person name="Xu J."/>
            <person name="Minx P."/>
            <person name="Pepin K.H."/>
            <person name="Johnson M."/>
            <person name="Thiruvilangam P."/>
            <person name="Bhonagiri V."/>
            <person name="Nash W.E."/>
            <person name="Mardis E.R."/>
            <person name="Wilson R.K."/>
        </authorList>
    </citation>
    <scope>NUCLEOTIDE SEQUENCE [LARGE SCALE GENOMIC DNA]</scope>
    <source>
        <strain evidence="1 2">ATCC 25827</strain>
    </source>
</reference>
<gene>
    <name evidence="1" type="ORF">PROSTU_03454</name>
</gene>
<sequence length="43" mass="5259">MLKLIFHNAPLYSLYNKCFLNSAINSHHTVHLYYYQFKSVFYE</sequence>
<dbReference type="AlphaFoldDB" id="A0AA86YY29"/>
<evidence type="ECO:0000313" key="1">
    <source>
        <dbReference type="EMBL" id="EDU60248.1"/>
    </source>
</evidence>
<protein>
    <submittedName>
        <fullName evidence="1">Uncharacterized protein</fullName>
    </submittedName>
</protein>
<evidence type="ECO:0000313" key="2">
    <source>
        <dbReference type="Proteomes" id="UP000004506"/>
    </source>
</evidence>
<organism evidence="1 2">
    <name type="scientific">Providencia stuartii ATCC 25827</name>
    <dbReference type="NCBI Taxonomy" id="471874"/>
    <lineage>
        <taxon>Bacteria</taxon>
        <taxon>Pseudomonadati</taxon>
        <taxon>Pseudomonadota</taxon>
        <taxon>Gammaproteobacteria</taxon>
        <taxon>Enterobacterales</taxon>
        <taxon>Morganellaceae</taxon>
        <taxon>Providencia</taxon>
    </lineage>
</organism>
<accession>A0AA86YY29</accession>
<comment type="caution">
    <text evidence="1">The sequence shown here is derived from an EMBL/GenBank/DDBJ whole genome shotgun (WGS) entry which is preliminary data.</text>
</comment>